<gene>
    <name evidence="1" type="ORF">F5148DRAFT_635858</name>
</gene>
<dbReference type="EMBL" id="JAGFNK010000049">
    <property type="protein sequence ID" value="KAI9510070.1"/>
    <property type="molecule type" value="Genomic_DNA"/>
</dbReference>
<evidence type="ECO:0000313" key="1">
    <source>
        <dbReference type="EMBL" id="KAI9510070.1"/>
    </source>
</evidence>
<proteinExistence type="predicted"/>
<reference evidence="1" key="1">
    <citation type="submission" date="2021-03" db="EMBL/GenBank/DDBJ databases">
        <title>Evolutionary priming and transition to the ectomycorrhizal habit in an iconic lineage of mushroom-forming fungi: is preadaptation a requirement?</title>
        <authorList>
            <consortium name="DOE Joint Genome Institute"/>
            <person name="Looney B.P."/>
            <person name="Miyauchi S."/>
            <person name="Morin E."/>
            <person name="Drula E."/>
            <person name="Courty P.E."/>
            <person name="Chicoki N."/>
            <person name="Fauchery L."/>
            <person name="Kohler A."/>
            <person name="Kuo A."/>
            <person name="LaButti K."/>
            <person name="Pangilinan J."/>
            <person name="Lipzen A."/>
            <person name="Riley R."/>
            <person name="Andreopoulos W."/>
            <person name="He G."/>
            <person name="Johnson J."/>
            <person name="Barry K.W."/>
            <person name="Grigoriev I.V."/>
            <person name="Nagy L."/>
            <person name="Hibbett D."/>
            <person name="Henrissat B."/>
            <person name="Matheny P.B."/>
            <person name="Labbe J."/>
            <person name="Martin A.F."/>
        </authorList>
    </citation>
    <scope>NUCLEOTIDE SEQUENCE</scope>
    <source>
        <strain evidence="1">BPL698</strain>
    </source>
</reference>
<keyword evidence="2" id="KW-1185">Reference proteome</keyword>
<comment type="caution">
    <text evidence="1">The sequence shown here is derived from an EMBL/GenBank/DDBJ whole genome shotgun (WGS) entry which is preliminary data.</text>
</comment>
<protein>
    <submittedName>
        <fullName evidence="1">Uncharacterized protein</fullName>
    </submittedName>
</protein>
<organism evidence="1 2">
    <name type="scientific">Russula earlei</name>
    <dbReference type="NCBI Taxonomy" id="71964"/>
    <lineage>
        <taxon>Eukaryota</taxon>
        <taxon>Fungi</taxon>
        <taxon>Dikarya</taxon>
        <taxon>Basidiomycota</taxon>
        <taxon>Agaricomycotina</taxon>
        <taxon>Agaricomycetes</taxon>
        <taxon>Russulales</taxon>
        <taxon>Russulaceae</taxon>
        <taxon>Russula</taxon>
    </lineage>
</organism>
<evidence type="ECO:0000313" key="2">
    <source>
        <dbReference type="Proteomes" id="UP001207468"/>
    </source>
</evidence>
<name>A0ACC0UER7_9AGAM</name>
<accession>A0ACC0UER7</accession>
<dbReference type="Proteomes" id="UP001207468">
    <property type="component" value="Unassembled WGS sequence"/>
</dbReference>
<sequence length="201" mass="22101">MASSSENISPLAALAPLHDLAQLVPIPSESPIANPSSASKEQGRNRAYILLTSLKFRCVVCVPGPSGWALVERRMARGRYRRSSPRRHIVCTCECLRSARCSVRLSKAEIGIASEGDDFGNMKLVLGTKAKKPLRLALSELDRETVARFAFEYFVRVAEDAKAHGCRIFHGNIAHTDSDHTDHLATRRFTPSLEAPAHPDV</sequence>